<comment type="similarity">
    <text evidence="5">Belongs to the CFAP263 family.</text>
</comment>
<dbReference type="PANTHER" id="PTHR15654:SF2">
    <property type="entry name" value="COILED-COIL DOMAIN-CONTAINING PROTEIN 113"/>
    <property type="match status" value="1"/>
</dbReference>
<dbReference type="VEuPathDB" id="CryptoDB:Vbra_3318"/>
<keyword evidence="4" id="KW-0966">Cell projection</keyword>
<dbReference type="Proteomes" id="UP000041254">
    <property type="component" value="Unassembled WGS sequence"/>
</dbReference>
<evidence type="ECO:0000256" key="1">
    <source>
        <dbReference type="ARBA" id="ARBA00004138"/>
    </source>
</evidence>
<dbReference type="AlphaFoldDB" id="A0A0G4G8E7"/>
<evidence type="ECO:0000256" key="7">
    <source>
        <dbReference type="SAM" id="Coils"/>
    </source>
</evidence>
<dbReference type="InParanoid" id="A0A0G4G8E7"/>
<keyword evidence="11" id="KW-1185">Reference proteome</keyword>
<evidence type="ECO:0000256" key="6">
    <source>
        <dbReference type="ARBA" id="ARBA00044798"/>
    </source>
</evidence>
<gene>
    <name evidence="10" type="ORF">Vbra_3318</name>
</gene>
<evidence type="ECO:0000256" key="5">
    <source>
        <dbReference type="ARBA" id="ARBA00044506"/>
    </source>
</evidence>
<evidence type="ECO:0000259" key="9">
    <source>
        <dbReference type="Pfam" id="PF13870"/>
    </source>
</evidence>
<organism evidence="10 11">
    <name type="scientific">Vitrella brassicaformis (strain CCMP3155)</name>
    <dbReference type="NCBI Taxonomy" id="1169540"/>
    <lineage>
        <taxon>Eukaryota</taxon>
        <taxon>Sar</taxon>
        <taxon>Alveolata</taxon>
        <taxon>Colpodellida</taxon>
        <taxon>Vitrellaceae</taxon>
        <taxon>Vitrella</taxon>
    </lineage>
</organism>
<dbReference type="PhylomeDB" id="A0A0G4G8E7"/>
<dbReference type="PANTHER" id="PTHR15654">
    <property type="entry name" value="COILED-COIL DOMAIN-CONTAINING PROTEIN 113-RELATED"/>
    <property type="match status" value="1"/>
</dbReference>
<dbReference type="Pfam" id="PF13870">
    <property type="entry name" value="CCDC113_CCDC96_CC"/>
    <property type="match status" value="1"/>
</dbReference>
<name>A0A0G4G8E7_VITBC</name>
<feature type="region of interest" description="Disordered" evidence="8">
    <location>
        <begin position="52"/>
        <end position="79"/>
    </location>
</feature>
<evidence type="ECO:0000256" key="2">
    <source>
        <dbReference type="ARBA" id="ARBA00022794"/>
    </source>
</evidence>
<feature type="coiled-coil region" evidence="7">
    <location>
        <begin position="217"/>
        <end position="251"/>
    </location>
</feature>
<evidence type="ECO:0000256" key="3">
    <source>
        <dbReference type="ARBA" id="ARBA00023054"/>
    </source>
</evidence>
<feature type="domain" description="CCDC113/CCDC96 coiled-coil" evidence="9">
    <location>
        <begin position="176"/>
        <end position="347"/>
    </location>
</feature>
<dbReference type="EMBL" id="CDMY01000592">
    <property type="protein sequence ID" value="CEM25157.1"/>
    <property type="molecule type" value="Genomic_DNA"/>
</dbReference>
<evidence type="ECO:0000256" key="4">
    <source>
        <dbReference type="ARBA" id="ARBA00023273"/>
    </source>
</evidence>
<protein>
    <recommendedName>
        <fullName evidence="6">Cilia- and flagella-associated protein 263</fullName>
    </recommendedName>
</protein>
<feature type="coiled-coil region" evidence="7">
    <location>
        <begin position="280"/>
        <end position="307"/>
    </location>
</feature>
<dbReference type="OMA" id="TCQQHRA"/>
<comment type="subcellular location">
    <subcellularLocation>
        <location evidence="1">Cell projection</location>
        <location evidence="1">Cilium</location>
    </subcellularLocation>
</comment>
<keyword evidence="3 7" id="KW-0175">Coiled coil</keyword>
<dbReference type="OrthoDB" id="10259713at2759"/>
<dbReference type="GO" id="GO:0036064">
    <property type="term" value="C:ciliary basal body"/>
    <property type="evidence" value="ECO:0007669"/>
    <property type="project" value="TreeGrafter"/>
</dbReference>
<reference evidence="10 11" key="1">
    <citation type="submission" date="2014-11" db="EMBL/GenBank/DDBJ databases">
        <authorList>
            <person name="Zhu J."/>
            <person name="Qi W."/>
            <person name="Song R."/>
        </authorList>
    </citation>
    <scope>NUCLEOTIDE SEQUENCE [LARGE SCALE GENOMIC DNA]</scope>
</reference>
<dbReference type="GO" id="GO:0060271">
    <property type="term" value="P:cilium assembly"/>
    <property type="evidence" value="ECO:0007669"/>
    <property type="project" value="TreeGrafter"/>
</dbReference>
<proteinExistence type="inferred from homology"/>
<dbReference type="STRING" id="1169540.A0A0G4G8E7"/>
<evidence type="ECO:0000256" key="8">
    <source>
        <dbReference type="SAM" id="MobiDB-lite"/>
    </source>
</evidence>
<feature type="coiled-coil region" evidence="7">
    <location>
        <begin position="10"/>
        <end position="51"/>
    </location>
</feature>
<accession>A0A0G4G8E7</accession>
<keyword evidence="2" id="KW-0970">Cilium biogenesis/degradation</keyword>
<dbReference type="GO" id="GO:0005930">
    <property type="term" value="C:axoneme"/>
    <property type="evidence" value="ECO:0007669"/>
    <property type="project" value="TreeGrafter"/>
</dbReference>
<sequence length="400" mass="45448">MADTGPPVDRDRLFQENEDLKQRIEGLQKGCEDLRMENAMLADHLQRLTELHPLEEHEDDTSSISSTKSKTRLRSSQQLGKMKDRAPLVLTLEQRYGIANSEVEALTKDIDQTKKTSEKNLEILKALMEETDVRTAEIKKEAYEFRRDIVVGAENARTGKTVAEKVLKWLEDHLTAKDLLINKLLMKNHSFKVQIRKTEKQLKAKQETGEDLQYIDFHQLQIENQQFVVKIEEANQELLKLKRTAARTVKTLNGMKKRLGQLGVEARNLRGAITSSKMQLAKTENDIQKVVDEKEVARKDNKRLRVQSRISPDMPQIVDYVNQKADQYELDSQLRNWQRKVEIAEMGAKKTKGQLKTAQKHLSYFGTAPAIMAGGGGGAGGARPPQSDLGMRTFAFTPLT</sequence>
<evidence type="ECO:0000313" key="10">
    <source>
        <dbReference type="EMBL" id="CEM25157.1"/>
    </source>
</evidence>
<dbReference type="InterPro" id="IPR051885">
    <property type="entry name" value="CC_CF"/>
</dbReference>
<dbReference type="InterPro" id="IPR025254">
    <property type="entry name" value="CCDC113/CCDC96_CC"/>
</dbReference>
<evidence type="ECO:0000313" key="11">
    <source>
        <dbReference type="Proteomes" id="UP000041254"/>
    </source>
</evidence>